<reference evidence="1 2" key="1">
    <citation type="submission" date="2019-01" db="EMBL/GenBank/DDBJ databases">
        <authorList>
            <person name="Brito A."/>
        </authorList>
    </citation>
    <scope>NUCLEOTIDE SEQUENCE [LARGE SCALE GENOMIC DNA]</scope>
    <source>
        <strain evidence="1">1</strain>
    </source>
</reference>
<evidence type="ECO:0000313" key="2">
    <source>
        <dbReference type="Proteomes" id="UP000320055"/>
    </source>
</evidence>
<dbReference type="AlphaFoldDB" id="A0A563W1C6"/>
<evidence type="ECO:0000313" key="1">
    <source>
        <dbReference type="EMBL" id="VEP17509.1"/>
    </source>
</evidence>
<dbReference type="EMBL" id="CAACVJ010000579">
    <property type="protein sequence ID" value="VEP17509.1"/>
    <property type="molecule type" value="Genomic_DNA"/>
</dbReference>
<organism evidence="1 2">
    <name type="scientific">Hyella patelloides LEGE 07179</name>
    <dbReference type="NCBI Taxonomy" id="945734"/>
    <lineage>
        <taxon>Bacteria</taxon>
        <taxon>Bacillati</taxon>
        <taxon>Cyanobacteriota</taxon>
        <taxon>Cyanophyceae</taxon>
        <taxon>Pleurocapsales</taxon>
        <taxon>Hyellaceae</taxon>
        <taxon>Hyella</taxon>
    </lineage>
</organism>
<proteinExistence type="predicted"/>
<protein>
    <submittedName>
        <fullName evidence="1">Uncharacterized protein</fullName>
    </submittedName>
</protein>
<gene>
    <name evidence="1" type="ORF">H1P_620018</name>
</gene>
<accession>A0A563W1C6</accession>
<sequence length="37" mass="4579">MVKFIKGKKHLLNIEFDRATQQQAIDFRPHLPLRFRW</sequence>
<name>A0A563W1C6_9CYAN</name>
<keyword evidence="2" id="KW-1185">Reference proteome</keyword>
<dbReference type="Proteomes" id="UP000320055">
    <property type="component" value="Unassembled WGS sequence"/>
</dbReference>